<evidence type="ECO:0000256" key="2">
    <source>
        <dbReference type="SAM" id="MobiDB-lite"/>
    </source>
</evidence>
<feature type="coiled-coil region" evidence="1">
    <location>
        <begin position="1074"/>
        <end position="1105"/>
    </location>
</feature>
<feature type="compositionally biased region" description="Basic and acidic residues" evidence="2">
    <location>
        <begin position="1218"/>
        <end position="1227"/>
    </location>
</feature>
<reference evidence="4" key="1">
    <citation type="submission" date="2019-03" db="EMBL/GenBank/DDBJ databases">
        <title>Improved annotation for the trematode Fasciola hepatica.</title>
        <authorList>
            <person name="Choi Y.-J."/>
            <person name="Martin J."/>
            <person name="Mitreva M."/>
        </authorList>
    </citation>
    <scope>NUCLEOTIDE SEQUENCE [LARGE SCALE GENOMIC DNA]</scope>
</reference>
<comment type="caution">
    <text evidence="4">The sequence shown here is derived from an EMBL/GenBank/DDBJ whole genome shotgun (WGS) entry which is preliminary data.</text>
</comment>
<evidence type="ECO:0000313" key="5">
    <source>
        <dbReference type="Proteomes" id="UP000230066"/>
    </source>
</evidence>
<dbReference type="Gene3D" id="1.25.10.10">
    <property type="entry name" value="Leucine-rich Repeat Variant"/>
    <property type="match status" value="2"/>
</dbReference>
<keyword evidence="5" id="KW-1185">Reference proteome</keyword>
<feature type="domain" description="Cilia- and flagella-associated protein 69 ARM repeats" evidence="3">
    <location>
        <begin position="782"/>
        <end position="853"/>
    </location>
</feature>
<dbReference type="InterPro" id="IPR048733">
    <property type="entry name" value="CFA69_ARM_dom"/>
</dbReference>
<feature type="region of interest" description="Disordered" evidence="2">
    <location>
        <begin position="1132"/>
        <end position="1242"/>
    </location>
</feature>
<name>A0A4E0S3D9_FASHE</name>
<dbReference type="GO" id="GO:1902093">
    <property type="term" value="P:positive regulation of flagellated sperm motility"/>
    <property type="evidence" value="ECO:0007669"/>
    <property type="project" value="TreeGrafter"/>
</dbReference>
<dbReference type="GO" id="GO:0097225">
    <property type="term" value="C:sperm midpiece"/>
    <property type="evidence" value="ECO:0007669"/>
    <property type="project" value="TreeGrafter"/>
</dbReference>
<accession>A0A4E0S3D9</accession>
<dbReference type="Pfam" id="PF21049">
    <property type="entry name" value="CFA69_ARM_rpt"/>
    <property type="match status" value="5"/>
</dbReference>
<gene>
    <name evidence="4" type="ORF">D915_001762</name>
</gene>
<feature type="domain" description="Cilia- and flagella-associated protein 69 ARM repeats" evidence="3">
    <location>
        <begin position="692"/>
        <end position="741"/>
    </location>
</feature>
<feature type="region of interest" description="Disordered" evidence="2">
    <location>
        <begin position="961"/>
        <end position="1000"/>
    </location>
</feature>
<dbReference type="InterPro" id="IPR011989">
    <property type="entry name" value="ARM-like"/>
</dbReference>
<feature type="compositionally biased region" description="Low complexity" evidence="2">
    <location>
        <begin position="961"/>
        <end position="977"/>
    </location>
</feature>
<feature type="compositionally biased region" description="Low complexity" evidence="2">
    <location>
        <begin position="1208"/>
        <end position="1217"/>
    </location>
</feature>
<feature type="domain" description="Cilia- and flagella-associated protein 69 ARM repeats" evidence="3">
    <location>
        <begin position="941"/>
        <end position="1048"/>
    </location>
</feature>
<proteinExistence type="predicted"/>
<evidence type="ECO:0000313" key="4">
    <source>
        <dbReference type="EMBL" id="THD27270.1"/>
    </source>
</evidence>
<feature type="compositionally biased region" description="Low complexity" evidence="2">
    <location>
        <begin position="1169"/>
        <end position="1185"/>
    </location>
</feature>
<evidence type="ECO:0000256" key="1">
    <source>
        <dbReference type="SAM" id="Coils"/>
    </source>
</evidence>
<dbReference type="Proteomes" id="UP000230066">
    <property type="component" value="Unassembled WGS sequence"/>
</dbReference>
<organism evidence="4 5">
    <name type="scientific">Fasciola hepatica</name>
    <name type="common">Liver fluke</name>
    <dbReference type="NCBI Taxonomy" id="6192"/>
    <lineage>
        <taxon>Eukaryota</taxon>
        <taxon>Metazoa</taxon>
        <taxon>Spiralia</taxon>
        <taxon>Lophotrochozoa</taxon>
        <taxon>Platyhelminthes</taxon>
        <taxon>Trematoda</taxon>
        <taxon>Digenea</taxon>
        <taxon>Plagiorchiida</taxon>
        <taxon>Echinostomata</taxon>
        <taxon>Echinostomatoidea</taxon>
        <taxon>Fasciolidae</taxon>
        <taxon>Fasciola</taxon>
    </lineage>
</organism>
<feature type="compositionally biased region" description="Basic residues" evidence="2">
    <location>
        <begin position="1135"/>
        <end position="1152"/>
    </location>
</feature>
<dbReference type="PANTHER" id="PTHR14716">
    <property type="entry name" value="CILIA- AND FLAGELLA-ASSOCIATED PROTEIN 69"/>
    <property type="match status" value="1"/>
</dbReference>
<feature type="domain" description="Cilia- and flagella-associated protein 69 ARM repeats" evidence="3">
    <location>
        <begin position="522"/>
        <end position="650"/>
    </location>
</feature>
<dbReference type="GO" id="GO:0097730">
    <property type="term" value="C:non-motile cilium"/>
    <property type="evidence" value="ECO:0007669"/>
    <property type="project" value="TreeGrafter"/>
</dbReference>
<dbReference type="SUPFAM" id="SSF48371">
    <property type="entry name" value="ARM repeat"/>
    <property type="match status" value="1"/>
</dbReference>
<evidence type="ECO:0000259" key="3">
    <source>
        <dbReference type="Pfam" id="PF21049"/>
    </source>
</evidence>
<feature type="domain" description="Cilia- and flagella-associated protein 69 ARM repeats" evidence="3">
    <location>
        <begin position="42"/>
        <end position="409"/>
    </location>
</feature>
<keyword evidence="1" id="KW-0175">Coiled coil</keyword>
<dbReference type="InterPro" id="IPR016024">
    <property type="entry name" value="ARM-type_fold"/>
</dbReference>
<feature type="compositionally biased region" description="Polar residues" evidence="2">
    <location>
        <begin position="982"/>
        <end position="994"/>
    </location>
</feature>
<dbReference type="InterPro" id="IPR048732">
    <property type="entry name" value="CFA69"/>
</dbReference>
<dbReference type="EMBL" id="JXXN02000475">
    <property type="protein sequence ID" value="THD27270.1"/>
    <property type="molecule type" value="Genomic_DNA"/>
</dbReference>
<dbReference type="PANTHER" id="PTHR14716:SF0">
    <property type="entry name" value="CILIA- AND FLAGELLA-ASSOCIATED PROTEIN 69"/>
    <property type="match status" value="1"/>
</dbReference>
<sequence>MATSHKLLWRQSVTNDIRPVVQSNVIFPNPRSKQKQNTLETIDRAIKLISDPHTEQMHERHQIILRQICAMNDQGFKLRDLISLYELLNLLADRVSRSPGTYQKPLIDLIYLCKWPLIKELSSDEQTFFPLCVDCLSQLGYLLRINDQLIQRTICHTLDEFYDPLMMPSYDSEEQNWRPTSLKFNRAVLEASDVSESLLLMYTTINDFIQLRFCVLRVLQKLAFQSKLCAQRLIQSGAAKMIAERIYSPSEHLELISRSTEFLWSLIDHDHDTTTIAEWTRQLGNEISLGPLYEALVAALSQGHSRHGRGLRNDLMTLLFLLVKHAEQTNQLPDIRLVEIGFVRLFCQLFTFKRGRLINPLLKNVKLLPNPENFDFIKLLISTLVLLVHDPVAVRVMAQTHLMETLFEWAWLMNLNPARISKTPRPSITDEWASTTNRDLSTRRTLMKAKISIGMTECSARAADSGQEQPVSHGAGTCSDYMGTTATPKQINSDIRNKSLDNEEEGTIEREDSEQVRSTELHNVLESLVTKDRSTAQPDPIKRWPIAYQEEMQLHALDALTACGAVLLEDIIRLDGPNRLIMFLSWCDGADSFVGQGNSFHGEGGRHNKRAQLRYALRLIRSLLDTGDERITEDFINQGLISTLVDLTFKVSLRRPSSAPNYHLVSTRGSRCNPIRLRRKPTDEAGLITMIEDEIGIEMQCDILLILAKLCEYDPQRKSMIGVDGIDTLTLLLSSMSSRLSRLDPRSSTVSEIRKISETCPTAELEQNIHIRLSVHWKPLVNLATALVDAIWCCIVGSVECEDYFLAQNGATYLVDLLEWYPRDQCSHLLGCLVDLTENPKCFPYLMSWSGVRSLNPDESQQNPVGLDAVAQLLSKAPDMAASAALNKMIDAATAPSRLESSCTRTDEKIVVEQSKESAQTKHSLINEDALKWPPIGCGPTLIELLCSLWRSEQTRLTRGATTSLVSSSGLSSSTSAKPDSPLNSYQTSNSSRPTDTDQSDGMRVNIYALLLRLGFSGDDNLAVDNKVTLKEIEAYFDRKNAEVWAEIDQELQRDGVRPITPDKEMLRRIRVWNRKQQDAIEKAQQELRDAAEKEAKEREQVEYNRIREVQRYRHQLELEFSDYLSRTSNPVHLSKARARQRSAIRASRIRPTRTAEPGRRPFNPTPPTTHTTATTTTAVGTTATSNTEDDYGVQSSDSAVTDALGSTMTTTTTTNMTKEEKSDGHSFDSSTGDGRGSCSTETTYIGSRETKYKHPIEVKNTNVTAFCAQTVFVESTPHALFTNPTDLEKEIMKVIPNN</sequence>
<feature type="compositionally biased region" description="Polar residues" evidence="2">
    <location>
        <begin position="1228"/>
        <end position="1242"/>
    </location>
</feature>
<protein>
    <recommendedName>
        <fullName evidence="3">Cilia- and flagella-associated protein 69 ARM repeats domain-containing protein</fullName>
    </recommendedName>
</protein>